<evidence type="ECO:0000256" key="1">
    <source>
        <dbReference type="SAM" id="Coils"/>
    </source>
</evidence>
<evidence type="ECO:0000313" key="2">
    <source>
        <dbReference type="EMBL" id="PZQ99923.1"/>
    </source>
</evidence>
<dbReference type="Proteomes" id="UP000248975">
    <property type="component" value="Unassembled WGS sequence"/>
</dbReference>
<gene>
    <name evidence="2" type="ORF">DI533_04645</name>
</gene>
<protein>
    <submittedName>
        <fullName evidence="2">Uncharacterized protein</fullName>
    </submittedName>
</protein>
<dbReference type="AlphaFoldDB" id="A0A2W5U9A8"/>
<proteinExistence type="predicted"/>
<name>A0A2W5U9A8_CERSP</name>
<reference evidence="2 3" key="1">
    <citation type="submission" date="2017-08" db="EMBL/GenBank/DDBJ databases">
        <title>Infants hospitalized years apart are colonized by the same room-sourced microbial strains.</title>
        <authorList>
            <person name="Brooks B."/>
            <person name="Olm M.R."/>
            <person name="Firek B.A."/>
            <person name="Baker R."/>
            <person name="Thomas B.C."/>
            <person name="Morowitz M.J."/>
            <person name="Banfield J.F."/>
        </authorList>
    </citation>
    <scope>NUCLEOTIDE SEQUENCE [LARGE SCALE GENOMIC DNA]</scope>
    <source>
        <strain evidence="2">S2_003_000_R2_11</strain>
    </source>
</reference>
<sequence length="111" mass="12174">MTALKTPAAKAAAAKIASAEELKAKAEEARKARVALLSELTAEHEDNNHFHLRPAMVERWQADRKLKIREKGDVTIITLAGIKAESTAGLQMALNNWAMAARREINELESA</sequence>
<keyword evidence="1" id="KW-0175">Coiled coil</keyword>
<organism evidence="2 3">
    <name type="scientific">Cereibacter sphaeroides</name>
    <name type="common">Rhodobacter sphaeroides</name>
    <dbReference type="NCBI Taxonomy" id="1063"/>
    <lineage>
        <taxon>Bacteria</taxon>
        <taxon>Pseudomonadati</taxon>
        <taxon>Pseudomonadota</taxon>
        <taxon>Alphaproteobacteria</taxon>
        <taxon>Rhodobacterales</taxon>
        <taxon>Paracoccaceae</taxon>
        <taxon>Cereibacter</taxon>
    </lineage>
</organism>
<accession>A0A2W5U9A8</accession>
<feature type="coiled-coil region" evidence="1">
    <location>
        <begin position="9"/>
        <end position="39"/>
    </location>
</feature>
<dbReference type="EMBL" id="QFQS01000001">
    <property type="protein sequence ID" value="PZQ99923.1"/>
    <property type="molecule type" value="Genomic_DNA"/>
</dbReference>
<comment type="caution">
    <text evidence="2">The sequence shown here is derived from an EMBL/GenBank/DDBJ whole genome shotgun (WGS) entry which is preliminary data.</text>
</comment>
<evidence type="ECO:0000313" key="3">
    <source>
        <dbReference type="Proteomes" id="UP000248975"/>
    </source>
</evidence>